<keyword evidence="2" id="KW-0004">4Fe-4S</keyword>
<keyword evidence="2" id="KW-0479">Metal-binding</keyword>
<dbReference type="SUPFAM" id="SSF52922">
    <property type="entry name" value="TK C-terminal domain-like"/>
    <property type="match status" value="1"/>
</dbReference>
<dbReference type="SUPFAM" id="SSF52518">
    <property type="entry name" value="Thiamin diphosphate-binding fold (THDP-binding)"/>
    <property type="match status" value="2"/>
</dbReference>
<sequence>METYTLEDRYLREAGTVHLTGVQALVRLLFDRVRHDRAHGGDPAVFVSGYEGSPLAGYDLELGRRAKLLEKHDVVHRPGLNEELAATSVMGSQLVAGAGGRRGVTGFWYGKAPGLDRATDALRHANLAGTDPRGGAVALVGDDPNAKSSTVPCASELALADLAIPVFFPADSQDVLDLGRHAVELSRAAGLWTSLKIVANVADASGTAVVSPQWTAPEIDGAYRHAPTSRLLGPGLAALERSLFTVRLPLALEYLRASGVNRITARGPADRIGIVSAGKSYLDLQQALRTLGLDAESLTKHGIRILKLGAIHPLEPGIVRQFADGLEEIVVVEEKRSFVETALKEVLYGVPGAPAVTGKKDRDGRTLFTELGELDPDGIATGLARRLPEGIPPVDAWRGRRRRERISVPLLARTPYFCSGCPHNSSTKVPDGTLVGGGIGCHTMALFMEPDQVGTVLGVTQMGGEGTQWIGMAPFVEAEHFVQNIGDGTFTHSGSLAVRAAVAAGVNITYKLLYNSAVAMTGGQDAVGGLPVEKVAELLLVEGARRVVITSDAPARLRRRKLPAGVEVRDRTELLATQEELAKVKGVTVLIHEQECAAEKRRKRRRGKQAAPATRVVINERVCEGCGDCGTKSNCLSVQPVATEFGRKTAIHQSSCNVDYSCLAGDCPSFVTVMPAGRKRRRQLGELAADAVPAPASASTSDFTVRITGIGGTGVVTVTQILATAAVLDGRHVRTLDQTGLAQKGGAVVSDLKVTAEPVEQAPKLAAGECDLYLACDALVGADAANLGVTDPARTTAVVSTTEVPTGRMVVDTTVSFPDPGSVLAPLEAAAARTVSLDARGLAEELFDDDQFANVLQLGAAYQTGAIPLPAAVIERAIELNGTAVAANLQAFRRGRQLVADPDAVTTAPAPARPVAQPAVRALVHAEPGSELARLLDIRIPDLVAYQDERYARAYAEFVEQVRVLEDGPTEITEAVAKHLYKLMAYKDEYEVARLSLDPAFLSGLAEEFGAGSKYAYRLHPPVLRALGMKRKISLGPWFRPAFRLLHASRRLRGTRFDPFGRAEVRRVERELIADYREVVLAALRAGDVDRARVLALAELPDLVRGYEDVKLANVARYREKQAELLTLVTS</sequence>
<evidence type="ECO:0000313" key="11">
    <source>
        <dbReference type="Proteomes" id="UP000182740"/>
    </source>
</evidence>
<dbReference type="GO" id="GO:0045333">
    <property type="term" value="P:cellular respiration"/>
    <property type="evidence" value="ECO:0007669"/>
    <property type="project" value="UniProtKB-ARBA"/>
</dbReference>
<evidence type="ECO:0000259" key="9">
    <source>
        <dbReference type="Pfam" id="PF20169"/>
    </source>
</evidence>
<dbReference type="InterPro" id="IPR011766">
    <property type="entry name" value="TPP_enzyme_TPP-bd"/>
</dbReference>
<keyword evidence="5" id="KW-0408">Iron</keyword>
<dbReference type="Gene3D" id="3.40.50.970">
    <property type="match status" value="1"/>
</dbReference>
<gene>
    <name evidence="10" type="ORF">SAMN04489730_6646</name>
</gene>
<organism evidence="10 11">
    <name type="scientific">Amycolatopsis australiensis</name>
    <dbReference type="NCBI Taxonomy" id="546364"/>
    <lineage>
        <taxon>Bacteria</taxon>
        <taxon>Bacillati</taxon>
        <taxon>Actinomycetota</taxon>
        <taxon>Actinomycetes</taxon>
        <taxon>Pseudonocardiales</taxon>
        <taxon>Pseudonocardiaceae</taxon>
        <taxon>Amycolatopsis</taxon>
    </lineage>
</organism>
<keyword evidence="10" id="KW-0670">Pyruvate</keyword>
<dbReference type="Pfam" id="PF20169">
    <property type="entry name" value="DUF6537"/>
    <property type="match status" value="1"/>
</dbReference>
<dbReference type="GO" id="GO:0030976">
    <property type="term" value="F:thiamine pyrophosphate binding"/>
    <property type="evidence" value="ECO:0007669"/>
    <property type="project" value="InterPro"/>
</dbReference>
<dbReference type="SUPFAM" id="SSF53323">
    <property type="entry name" value="Pyruvate-ferredoxin oxidoreductase, PFOR, domain III"/>
    <property type="match status" value="1"/>
</dbReference>
<proteinExistence type="predicted"/>
<dbReference type="Pfam" id="PF01558">
    <property type="entry name" value="POR"/>
    <property type="match status" value="1"/>
</dbReference>
<dbReference type="Proteomes" id="UP000182740">
    <property type="component" value="Unassembled WGS sequence"/>
</dbReference>
<reference evidence="11" key="1">
    <citation type="submission" date="2016-11" db="EMBL/GenBank/DDBJ databases">
        <authorList>
            <person name="Varghese N."/>
            <person name="Submissions S."/>
        </authorList>
    </citation>
    <scope>NUCLEOTIDE SEQUENCE [LARGE SCALE GENOMIC DNA]</scope>
    <source>
        <strain evidence="11">DSM 44671</strain>
    </source>
</reference>
<keyword evidence="4" id="KW-0560">Oxidoreductase</keyword>
<dbReference type="InterPro" id="IPR051457">
    <property type="entry name" value="2-oxoacid:Fd_oxidoreductase"/>
</dbReference>
<feature type="domain" description="DUF6537" evidence="9">
    <location>
        <begin position="933"/>
        <end position="1123"/>
    </location>
</feature>
<dbReference type="AlphaFoldDB" id="A0A1K1STY9"/>
<dbReference type="GO" id="GO:0016625">
    <property type="term" value="F:oxidoreductase activity, acting on the aldehyde or oxo group of donors, iron-sulfur protein as acceptor"/>
    <property type="evidence" value="ECO:0007669"/>
    <property type="project" value="UniProtKB-ARBA"/>
</dbReference>
<name>A0A1K1STY9_9PSEU</name>
<accession>A0A1K1STY9</accession>
<dbReference type="NCBIfam" id="NF009588">
    <property type="entry name" value="PRK13029.1"/>
    <property type="match status" value="1"/>
</dbReference>
<dbReference type="GO" id="GO:0051539">
    <property type="term" value="F:4 iron, 4 sulfur cluster binding"/>
    <property type="evidence" value="ECO:0007669"/>
    <property type="project" value="UniProtKB-KW"/>
</dbReference>
<dbReference type="STRING" id="546364.SAMN04489730_6646"/>
<dbReference type="RefSeq" id="WP_245805196.1">
    <property type="nucleotide sequence ID" value="NZ_FPJG01000006.1"/>
</dbReference>
<keyword evidence="6" id="KW-0411">Iron-sulfur</keyword>
<evidence type="ECO:0000256" key="2">
    <source>
        <dbReference type="ARBA" id="ARBA00022485"/>
    </source>
</evidence>
<evidence type="ECO:0000259" key="7">
    <source>
        <dbReference type="Pfam" id="PF01558"/>
    </source>
</evidence>
<dbReference type="InterPro" id="IPR002880">
    <property type="entry name" value="Pyrv_Fd/Flavodoxin_OxRdtase_N"/>
</dbReference>
<dbReference type="EMBL" id="FPJG01000006">
    <property type="protein sequence ID" value="SFW87333.1"/>
    <property type="molecule type" value="Genomic_DNA"/>
</dbReference>
<evidence type="ECO:0000256" key="4">
    <source>
        <dbReference type="ARBA" id="ARBA00023002"/>
    </source>
</evidence>
<dbReference type="Gene3D" id="3.40.920.10">
    <property type="entry name" value="Pyruvate-ferredoxin oxidoreductase, PFOR, domain III"/>
    <property type="match status" value="1"/>
</dbReference>
<evidence type="ECO:0000313" key="10">
    <source>
        <dbReference type="EMBL" id="SFW87333.1"/>
    </source>
</evidence>
<dbReference type="GO" id="GO:0000287">
    <property type="term" value="F:magnesium ion binding"/>
    <property type="evidence" value="ECO:0007669"/>
    <property type="project" value="UniProtKB-ARBA"/>
</dbReference>
<dbReference type="Pfam" id="PF02775">
    <property type="entry name" value="TPP_enzyme_C"/>
    <property type="match status" value="1"/>
</dbReference>
<feature type="domain" description="Thiamine pyrophosphate enzyme TPP-binding" evidence="8">
    <location>
        <begin position="438"/>
        <end position="527"/>
    </location>
</feature>
<dbReference type="NCBIfam" id="NF009589">
    <property type="entry name" value="PRK13030.1"/>
    <property type="match status" value="1"/>
</dbReference>
<dbReference type="PANTHER" id="PTHR48084">
    <property type="entry name" value="2-OXOGLUTARATE OXIDOREDUCTASE SUBUNIT KORB-RELATED"/>
    <property type="match status" value="1"/>
</dbReference>
<dbReference type="InterPro" id="IPR019752">
    <property type="entry name" value="Pyrv/ketoisovalerate_OxRed_cat"/>
</dbReference>
<dbReference type="CDD" id="cd07034">
    <property type="entry name" value="TPP_PYR_PFOR_IOR-alpha_like"/>
    <property type="match status" value="1"/>
</dbReference>
<evidence type="ECO:0000256" key="3">
    <source>
        <dbReference type="ARBA" id="ARBA00022982"/>
    </source>
</evidence>
<feature type="domain" description="Pyruvate/ketoisovalerate oxidoreductase catalytic" evidence="7">
    <location>
        <begin position="711"/>
        <end position="897"/>
    </location>
</feature>
<evidence type="ECO:0000259" key="8">
    <source>
        <dbReference type="Pfam" id="PF02775"/>
    </source>
</evidence>
<evidence type="ECO:0000256" key="6">
    <source>
        <dbReference type="ARBA" id="ARBA00023014"/>
    </source>
</evidence>
<dbReference type="InterPro" id="IPR029061">
    <property type="entry name" value="THDP-binding"/>
</dbReference>
<evidence type="ECO:0000256" key="1">
    <source>
        <dbReference type="ARBA" id="ARBA00022448"/>
    </source>
</evidence>
<dbReference type="InterPro" id="IPR046667">
    <property type="entry name" value="DUF6537"/>
</dbReference>
<dbReference type="InterPro" id="IPR009014">
    <property type="entry name" value="Transketo_C/PFOR_II"/>
</dbReference>
<keyword evidence="1" id="KW-0813">Transport</keyword>
<dbReference type="PANTHER" id="PTHR48084:SF3">
    <property type="entry name" value="SUBUNIT OF PYRUVATE:FLAVODOXIN OXIDOREDUCTASE"/>
    <property type="match status" value="1"/>
</dbReference>
<keyword evidence="3" id="KW-0249">Electron transport</keyword>
<evidence type="ECO:0000256" key="5">
    <source>
        <dbReference type="ARBA" id="ARBA00023004"/>
    </source>
</evidence>
<protein>
    <submittedName>
        <fullName evidence="10">Indolepyruvate ferredoxin oxidoreductase</fullName>
    </submittedName>
</protein>
<dbReference type="InterPro" id="IPR002869">
    <property type="entry name" value="Pyrv_flavodox_OxRed_cen"/>
</dbReference>
<keyword evidence="11" id="KW-1185">Reference proteome</keyword>